<evidence type="ECO:0008006" key="5">
    <source>
        <dbReference type="Google" id="ProtNLM"/>
    </source>
</evidence>
<dbReference type="RefSeq" id="WP_302709083.1">
    <property type="nucleotide sequence ID" value="NZ_JAULSC010000015.1"/>
</dbReference>
<dbReference type="Proteomes" id="UP001168363">
    <property type="component" value="Unassembled WGS sequence"/>
</dbReference>
<keyword evidence="2" id="KW-0472">Membrane</keyword>
<comment type="caution">
    <text evidence="3">The sequence shown here is derived from an EMBL/GenBank/DDBJ whole genome shotgun (WGS) entry which is preliminary data.</text>
</comment>
<proteinExistence type="predicted"/>
<accession>A0ABT8TSG2</accession>
<evidence type="ECO:0000256" key="1">
    <source>
        <dbReference type="SAM" id="MobiDB-lite"/>
    </source>
</evidence>
<sequence length="393" mass="40563">MPEPSSSSSTSTSATAADDVSTAGMDPRRRALVVAGVVVLTLLLIAVLAVGVRWWRGPGSDLERAVSLAPADSQRWTWTDWAAVRERLGVTGTDEAAVRRLLDAGFDADLTSASGLVESAPLLVQSFGWSPASIDWELLAQSPDGALEIVGLGEDADTAALGDRLEAIGYTRPDEADGVWEGGEEVLARLNQASGTAGTPTLQFVAFDEDRSLVLTSDQRTYLERGLEEAAEEHEPSAAGVTDVLGTLPEQPLSAVLLTGEQACGALSMGAAGESDQAAADELLAQAGPVNPLTGFMLALLPPEEDGDGGSQEPLDLRVGLGFESEEQARTNADTRAALAAGPAPGQGGAFSDRFSVDEVTADGTTVTLDLSPVAGAYPLSDLSDGPVLFATC</sequence>
<organism evidence="3 4">
    <name type="scientific">Nocardioides cremeus</name>
    <dbReference type="NCBI Taxonomy" id="3058044"/>
    <lineage>
        <taxon>Bacteria</taxon>
        <taxon>Bacillati</taxon>
        <taxon>Actinomycetota</taxon>
        <taxon>Actinomycetes</taxon>
        <taxon>Propionibacteriales</taxon>
        <taxon>Nocardioidaceae</taxon>
        <taxon>Nocardioides</taxon>
    </lineage>
</organism>
<evidence type="ECO:0000256" key="2">
    <source>
        <dbReference type="SAM" id="Phobius"/>
    </source>
</evidence>
<dbReference type="EMBL" id="JAULSC010000015">
    <property type="protein sequence ID" value="MDO3396897.1"/>
    <property type="molecule type" value="Genomic_DNA"/>
</dbReference>
<keyword evidence="2" id="KW-0812">Transmembrane</keyword>
<keyword evidence="2" id="KW-1133">Transmembrane helix</keyword>
<gene>
    <name evidence="3" type="ORF">QWJ41_14300</name>
</gene>
<keyword evidence="4" id="KW-1185">Reference proteome</keyword>
<feature type="transmembrane region" description="Helical" evidence="2">
    <location>
        <begin position="31"/>
        <end position="55"/>
    </location>
</feature>
<feature type="region of interest" description="Disordered" evidence="1">
    <location>
        <begin position="1"/>
        <end position="21"/>
    </location>
</feature>
<evidence type="ECO:0000313" key="3">
    <source>
        <dbReference type="EMBL" id="MDO3396897.1"/>
    </source>
</evidence>
<protein>
    <recommendedName>
        <fullName evidence="5">DUF3352 domain-containing protein</fullName>
    </recommendedName>
</protein>
<name>A0ABT8TSG2_9ACTN</name>
<evidence type="ECO:0000313" key="4">
    <source>
        <dbReference type="Proteomes" id="UP001168363"/>
    </source>
</evidence>
<reference evidence="3" key="1">
    <citation type="submission" date="2023-06" db="EMBL/GenBank/DDBJ databases">
        <title>Genome sequence of Nocardioides sp. SOB44.</title>
        <authorList>
            <person name="Zhang G."/>
        </authorList>
    </citation>
    <scope>NUCLEOTIDE SEQUENCE</scope>
    <source>
        <strain evidence="3">SOB44</strain>
    </source>
</reference>